<name>A0ABS9FBD6_9PSED</name>
<organism evidence="1 2">
    <name type="scientific">Pseudomonas gessardii</name>
    <dbReference type="NCBI Taxonomy" id="78544"/>
    <lineage>
        <taxon>Bacteria</taxon>
        <taxon>Pseudomonadati</taxon>
        <taxon>Pseudomonadota</taxon>
        <taxon>Gammaproteobacteria</taxon>
        <taxon>Pseudomonadales</taxon>
        <taxon>Pseudomonadaceae</taxon>
        <taxon>Pseudomonas</taxon>
    </lineage>
</organism>
<comment type="caution">
    <text evidence="1">The sequence shown here is derived from an EMBL/GenBank/DDBJ whole genome shotgun (WGS) entry which is preliminary data.</text>
</comment>
<dbReference type="RefSeq" id="WP_236309830.1">
    <property type="nucleotide sequence ID" value="NZ_WKED01000055.1"/>
</dbReference>
<accession>A0ABS9FBD6</accession>
<reference evidence="1 2" key="1">
    <citation type="submission" date="2019-11" db="EMBL/GenBank/DDBJ databases">
        <title>Epiphytic Pseudomonas syringae from cherry orchards.</title>
        <authorList>
            <person name="Hulin M.T."/>
        </authorList>
    </citation>
    <scope>NUCLEOTIDE SEQUENCE [LARGE SCALE GENOMIC DNA]</scope>
    <source>
        <strain evidence="1 2">PA-6-5B</strain>
    </source>
</reference>
<sequence>MSHIEKLKAARRITDLELFDVIVAAYPERFEAKEEAGDDIWDEVSEFVENDLCAELLQDEAGLREFLGRILLLTHPVGSPLSGKLFHALGKVEIRDNAVMMLGGAKSEINLPEKATA</sequence>
<keyword evidence="2" id="KW-1185">Reference proteome</keyword>
<evidence type="ECO:0000313" key="2">
    <source>
        <dbReference type="Proteomes" id="UP000814003"/>
    </source>
</evidence>
<protein>
    <submittedName>
        <fullName evidence="1">Uncharacterized protein</fullName>
    </submittedName>
</protein>
<dbReference type="EMBL" id="WKED01000055">
    <property type="protein sequence ID" value="MCF5109666.1"/>
    <property type="molecule type" value="Genomic_DNA"/>
</dbReference>
<evidence type="ECO:0000313" key="1">
    <source>
        <dbReference type="EMBL" id="MCF5109666.1"/>
    </source>
</evidence>
<gene>
    <name evidence="1" type="ORF">GIW56_22815</name>
</gene>
<proteinExistence type="predicted"/>
<dbReference type="Proteomes" id="UP000814003">
    <property type="component" value="Unassembled WGS sequence"/>
</dbReference>